<dbReference type="Proteomes" id="UP000198531">
    <property type="component" value="Unassembled WGS sequence"/>
</dbReference>
<name>A0A1I6G1Z7_9EURY</name>
<feature type="compositionally biased region" description="Basic and acidic residues" evidence="1">
    <location>
        <begin position="984"/>
        <end position="995"/>
    </location>
</feature>
<accession>A0A1I6G1Z7</accession>
<protein>
    <submittedName>
        <fullName evidence="2">Uncharacterized protein</fullName>
    </submittedName>
</protein>
<sequence>MSGYIPGAPGSPDEDDDNDGGNSGSSSGGGGSDDRVLTPDDPDEPTNTKGSGGSSSSGADNDGRSRGGRSGGGGGGGGGGRNRGGGQDRSGGSSSGGGGSDDRVLTPDSPDQPTDTTGSGGTSSPDSGSTGSSSSGGGDDDRVITPDSPDQPTDTKSSGGAASDSRSSPDQQPDEPTPRAGGRIPGAPDDPNVGSSPAPQRPSRQQSGGTQPGSDASQPPRVVDRNEEIDPSNPAVQYQINQQRRALENQYDDLDQDDYQFVLKESGNVDVRLTDSGRDKLRDQAEMNLVNERVRNSVDGDVRSTDIREATEGGYVATVQTADGRTVTRRFVFNEDAAREFRQRAEERRNASTGSQADQTLSPRRESRVSGGGIATDGTEEEFLRQGQMAEDELLERVGATDNDSELPESVAREKRQQLAQQAGVSPDRVVITGAEGGNVQARILSESEARKNRERFGDIDWSFGLGGDEDEVEQFLEDQSAGYDNFARDVVDASEKYGPTQIITRESYDAVDDYLPDWATAVIENQETGRTRSEEFQSGLVQGAVQLGNVPQVAKGVLEGVEYAKFAVDEDNQKVIDQTTEAARAVRRDFESQLETNPGSTSGQFVGSLAVSVGGLGAASKAGKAAKASAASRFGQSSRVARYTGGAVEKVPRYAVQPGEELLSDTATFVARAEPTGVGQKVLNRVPGGRIDNEELALAATSKLSRTIRRAKYDVVNKYAAAERRKLREFAGAGNDRGQLDLTGPDGRRDVDRVDVDPDVNRQYDFDRDFVGEQELDQAQYELREFAEQEQDVRREQLDDVEATRERDVEAAQGPTVDADVLEERRRARRMERESQSQSVQPDQMGEVWDSSLRRIPEDDLRQKLAKQTGSDPAAEAAKLRRRAERRSLDDVRSARRARSRRNPTGMETSVTEDARQRLEEAQRQIEDVGIDTRARERELADSPADYRGDVGVRPTELEGVGETELDLTTELERMQELEQERLQEMQTETRVDPVYEASQEYERETELEREWEREQERERERLEEAASDQNLQDRFWDTSVWENTWETGIADIDDLWNQEFGGR</sequence>
<dbReference type="RefSeq" id="WP_177232508.1">
    <property type="nucleotide sequence ID" value="NZ_FOYT01000001.1"/>
</dbReference>
<feature type="compositionally biased region" description="Polar residues" evidence="1">
    <location>
        <begin position="352"/>
        <end position="362"/>
    </location>
</feature>
<keyword evidence="3" id="KW-1185">Reference proteome</keyword>
<feature type="compositionally biased region" description="Basic and acidic residues" evidence="1">
    <location>
        <begin position="853"/>
        <end position="864"/>
    </location>
</feature>
<reference evidence="3" key="1">
    <citation type="submission" date="2016-10" db="EMBL/GenBank/DDBJ databases">
        <authorList>
            <person name="Varghese N."/>
            <person name="Submissions S."/>
        </authorList>
    </citation>
    <scope>NUCLEOTIDE SEQUENCE [LARGE SCALE GENOMIC DNA]</scope>
    <source>
        <strain evidence="3">CGMCC 1.7736</strain>
    </source>
</reference>
<feature type="region of interest" description="Disordered" evidence="1">
    <location>
        <begin position="399"/>
        <end position="424"/>
    </location>
</feature>
<feature type="region of interest" description="Disordered" evidence="1">
    <location>
        <begin position="788"/>
        <end position="963"/>
    </location>
</feature>
<feature type="compositionally biased region" description="Gly residues" evidence="1">
    <location>
        <begin position="21"/>
        <end position="31"/>
    </location>
</feature>
<evidence type="ECO:0000313" key="2">
    <source>
        <dbReference type="EMBL" id="SFR36243.1"/>
    </source>
</evidence>
<feature type="compositionally biased region" description="Basic and acidic residues" evidence="1">
    <location>
        <begin position="823"/>
        <end position="836"/>
    </location>
</feature>
<organism evidence="2 3">
    <name type="scientific">Halogeometricum rufum</name>
    <dbReference type="NCBI Taxonomy" id="553469"/>
    <lineage>
        <taxon>Archaea</taxon>
        <taxon>Methanobacteriati</taxon>
        <taxon>Methanobacteriota</taxon>
        <taxon>Stenosarchaea group</taxon>
        <taxon>Halobacteria</taxon>
        <taxon>Halobacteriales</taxon>
        <taxon>Haloferacaceae</taxon>
        <taxon>Halogeometricum</taxon>
    </lineage>
</organism>
<feature type="region of interest" description="Disordered" evidence="1">
    <location>
        <begin position="342"/>
        <end position="382"/>
    </location>
</feature>
<feature type="compositionally biased region" description="Basic and acidic residues" evidence="1">
    <location>
        <begin position="914"/>
        <end position="952"/>
    </location>
</feature>
<feature type="compositionally biased region" description="Polar residues" evidence="1">
    <location>
        <begin position="193"/>
        <end position="217"/>
    </location>
</feature>
<dbReference type="AlphaFoldDB" id="A0A1I6G1Z7"/>
<dbReference type="OrthoDB" id="308493at2157"/>
<dbReference type="EMBL" id="FOYT01000001">
    <property type="protein sequence ID" value="SFR36243.1"/>
    <property type="molecule type" value="Genomic_DNA"/>
</dbReference>
<evidence type="ECO:0000313" key="3">
    <source>
        <dbReference type="Proteomes" id="UP000198531"/>
    </source>
</evidence>
<feature type="compositionally biased region" description="Gly residues" evidence="1">
    <location>
        <begin position="68"/>
        <end position="99"/>
    </location>
</feature>
<evidence type="ECO:0000256" key="1">
    <source>
        <dbReference type="SAM" id="MobiDB-lite"/>
    </source>
</evidence>
<gene>
    <name evidence="2" type="ORF">SAMN04487947_0437</name>
</gene>
<feature type="compositionally biased region" description="Low complexity" evidence="1">
    <location>
        <begin position="106"/>
        <end position="133"/>
    </location>
</feature>
<feature type="compositionally biased region" description="Low complexity" evidence="1">
    <location>
        <begin position="157"/>
        <end position="171"/>
    </location>
</feature>
<proteinExistence type="predicted"/>
<dbReference type="STRING" id="553469.SAMN04487947_0437"/>
<feature type="region of interest" description="Disordered" evidence="1">
    <location>
        <begin position="984"/>
        <end position="1031"/>
    </location>
</feature>
<feature type="compositionally biased region" description="Basic and acidic residues" evidence="1">
    <location>
        <begin position="788"/>
        <end position="811"/>
    </location>
</feature>
<feature type="compositionally biased region" description="Basic and acidic residues" evidence="1">
    <location>
        <begin position="1002"/>
        <end position="1026"/>
    </location>
</feature>
<feature type="region of interest" description="Disordered" evidence="1">
    <location>
        <begin position="1"/>
        <end position="236"/>
    </location>
</feature>
<feature type="region of interest" description="Disordered" evidence="1">
    <location>
        <begin position="736"/>
        <end position="755"/>
    </location>
</feature>